<dbReference type="PANTHER" id="PTHR43537">
    <property type="entry name" value="TRANSCRIPTIONAL REGULATOR, GNTR FAMILY"/>
    <property type="match status" value="1"/>
</dbReference>
<dbReference type="PANTHER" id="PTHR43537:SF5">
    <property type="entry name" value="UXU OPERON TRANSCRIPTIONAL REGULATOR"/>
    <property type="match status" value="1"/>
</dbReference>
<comment type="caution">
    <text evidence="5">The sequence shown here is derived from an EMBL/GenBank/DDBJ whole genome shotgun (WGS) entry which is preliminary data.</text>
</comment>
<dbReference type="InterPro" id="IPR011711">
    <property type="entry name" value="GntR_C"/>
</dbReference>
<dbReference type="Proteomes" id="UP000586918">
    <property type="component" value="Unassembled WGS sequence"/>
</dbReference>
<keyword evidence="2" id="KW-0238">DNA-binding</keyword>
<evidence type="ECO:0000256" key="2">
    <source>
        <dbReference type="ARBA" id="ARBA00023125"/>
    </source>
</evidence>
<dbReference type="SUPFAM" id="SSF48008">
    <property type="entry name" value="GntR ligand-binding domain-like"/>
    <property type="match status" value="1"/>
</dbReference>
<dbReference type="GO" id="GO:0003700">
    <property type="term" value="F:DNA-binding transcription factor activity"/>
    <property type="evidence" value="ECO:0007669"/>
    <property type="project" value="InterPro"/>
</dbReference>
<dbReference type="Gene3D" id="1.10.10.10">
    <property type="entry name" value="Winged helix-like DNA-binding domain superfamily/Winged helix DNA-binding domain"/>
    <property type="match status" value="1"/>
</dbReference>
<dbReference type="InterPro" id="IPR036390">
    <property type="entry name" value="WH_DNA-bd_sf"/>
</dbReference>
<dbReference type="CDD" id="cd07377">
    <property type="entry name" value="WHTH_GntR"/>
    <property type="match status" value="1"/>
</dbReference>
<dbReference type="SMART" id="SM00345">
    <property type="entry name" value="HTH_GNTR"/>
    <property type="match status" value="1"/>
</dbReference>
<organism evidence="5 6">
    <name type="scientific">Pseudonocardia bannensis</name>
    <dbReference type="NCBI Taxonomy" id="630973"/>
    <lineage>
        <taxon>Bacteria</taxon>
        <taxon>Bacillati</taxon>
        <taxon>Actinomycetota</taxon>
        <taxon>Actinomycetes</taxon>
        <taxon>Pseudonocardiales</taxon>
        <taxon>Pseudonocardiaceae</taxon>
        <taxon>Pseudonocardia</taxon>
    </lineage>
</organism>
<dbReference type="SUPFAM" id="SSF46785">
    <property type="entry name" value="Winged helix' DNA-binding domain"/>
    <property type="match status" value="1"/>
</dbReference>
<dbReference type="PRINTS" id="PR00035">
    <property type="entry name" value="HTHGNTR"/>
</dbReference>
<proteinExistence type="predicted"/>
<dbReference type="AlphaFoldDB" id="A0A848DEI6"/>
<dbReference type="Pfam" id="PF00392">
    <property type="entry name" value="GntR"/>
    <property type="match status" value="1"/>
</dbReference>
<dbReference type="GO" id="GO:0003677">
    <property type="term" value="F:DNA binding"/>
    <property type="evidence" value="ECO:0007669"/>
    <property type="project" value="UniProtKB-KW"/>
</dbReference>
<evidence type="ECO:0000259" key="4">
    <source>
        <dbReference type="PROSITE" id="PS50949"/>
    </source>
</evidence>
<protein>
    <submittedName>
        <fullName evidence="5">FadR family transcriptional regulator</fullName>
    </submittedName>
</protein>
<dbReference type="InterPro" id="IPR036388">
    <property type="entry name" value="WH-like_DNA-bd_sf"/>
</dbReference>
<dbReference type="PROSITE" id="PS50949">
    <property type="entry name" value="HTH_GNTR"/>
    <property type="match status" value="1"/>
</dbReference>
<dbReference type="EMBL" id="JAAXKZ010000011">
    <property type="protein sequence ID" value="NMH90994.1"/>
    <property type="molecule type" value="Genomic_DNA"/>
</dbReference>
<dbReference type="Pfam" id="PF07729">
    <property type="entry name" value="FCD"/>
    <property type="match status" value="1"/>
</dbReference>
<dbReference type="RefSeq" id="WP_169410613.1">
    <property type="nucleotide sequence ID" value="NZ_JAAXKZ010000011.1"/>
</dbReference>
<dbReference type="InterPro" id="IPR000524">
    <property type="entry name" value="Tscrpt_reg_HTH_GntR"/>
</dbReference>
<accession>A0A848DEI6</accession>
<dbReference type="InterPro" id="IPR008920">
    <property type="entry name" value="TF_FadR/GntR_C"/>
</dbReference>
<evidence type="ECO:0000313" key="5">
    <source>
        <dbReference type="EMBL" id="NMH90994.1"/>
    </source>
</evidence>
<dbReference type="SMART" id="SM00895">
    <property type="entry name" value="FCD"/>
    <property type="match status" value="1"/>
</dbReference>
<keyword evidence="6" id="KW-1185">Reference proteome</keyword>
<evidence type="ECO:0000313" key="6">
    <source>
        <dbReference type="Proteomes" id="UP000586918"/>
    </source>
</evidence>
<gene>
    <name evidence="5" type="ORF">HF519_05200</name>
</gene>
<sequence length="238" mass="26714">MARTVTSLTLTQAVAEHLRNLIHRGEVGPGDRLPAERELADQLGVARISLREAIKILQDDGYVQVRRGAHGGTYVTELQLPVERWRARMRTESGEFDDIIDFRIALETDAARLAARRRDRSDLVGLRTAIKKLGQADCRVAFRLTDSQFHDGLARAARNIRLENAIQSARGELFSPHDLLPFVDPVEESVRDHQQIYEAVRDGDEEAAAATMREHIERTRRQLRDIVFGSESGGAQTG</sequence>
<name>A0A848DEI6_9PSEU</name>
<evidence type="ECO:0000256" key="1">
    <source>
        <dbReference type="ARBA" id="ARBA00023015"/>
    </source>
</evidence>
<dbReference type="Gene3D" id="1.20.120.530">
    <property type="entry name" value="GntR ligand-binding domain-like"/>
    <property type="match status" value="1"/>
</dbReference>
<keyword evidence="1" id="KW-0805">Transcription regulation</keyword>
<evidence type="ECO:0000256" key="3">
    <source>
        <dbReference type="ARBA" id="ARBA00023163"/>
    </source>
</evidence>
<keyword evidence="3" id="KW-0804">Transcription</keyword>
<feature type="domain" description="HTH gntR-type" evidence="4">
    <location>
        <begin position="8"/>
        <end position="78"/>
    </location>
</feature>
<reference evidence="5 6" key="1">
    <citation type="submission" date="2020-04" db="EMBL/GenBank/DDBJ databases">
        <authorList>
            <person name="Klaysubun C."/>
            <person name="Duangmal K."/>
            <person name="Lipun K."/>
        </authorList>
    </citation>
    <scope>NUCLEOTIDE SEQUENCE [LARGE SCALE GENOMIC DNA]</scope>
    <source>
        <strain evidence="5 6">DSM 45300</strain>
    </source>
</reference>